<dbReference type="NCBIfam" id="NF041518">
    <property type="entry name" value="choice_anch_Q"/>
    <property type="match status" value="1"/>
</dbReference>
<evidence type="ECO:0000256" key="1">
    <source>
        <dbReference type="SAM" id="MobiDB-lite"/>
    </source>
</evidence>
<feature type="region of interest" description="Disordered" evidence="1">
    <location>
        <begin position="62"/>
        <end position="107"/>
    </location>
</feature>
<organism evidence="2">
    <name type="scientific">marine sediment metagenome</name>
    <dbReference type="NCBI Taxonomy" id="412755"/>
    <lineage>
        <taxon>unclassified sequences</taxon>
        <taxon>metagenomes</taxon>
        <taxon>ecological metagenomes</taxon>
    </lineage>
</organism>
<proteinExistence type="predicted"/>
<reference evidence="2" key="1">
    <citation type="journal article" date="2014" name="Front. Microbiol.">
        <title>High frequency of phylogenetically diverse reductive dehalogenase-homologous genes in deep subseafloor sedimentary metagenomes.</title>
        <authorList>
            <person name="Kawai M."/>
            <person name="Futagami T."/>
            <person name="Toyoda A."/>
            <person name="Takaki Y."/>
            <person name="Nishi S."/>
            <person name="Hori S."/>
            <person name="Arai W."/>
            <person name="Tsubouchi T."/>
            <person name="Morono Y."/>
            <person name="Uchiyama I."/>
            <person name="Ito T."/>
            <person name="Fujiyama A."/>
            <person name="Inagaki F."/>
            <person name="Takami H."/>
        </authorList>
    </citation>
    <scope>NUCLEOTIDE SEQUENCE</scope>
    <source>
        <strain evidence="2">Expedition CK06-06</strain>
    </source>
</reference>
<protein>
    <submittedName>
        <fullName evidence="2">Uncharacterized protein</fullName>
    </submittedName>
</protein>
<accession>X0W725</accession>
<feature type="non-terminal residue" evidence="2">
    <location>
        <position position="1"/>
    </location>
</feature>
<comment type="caution">
    <text evidence="2">The sequence shown here is derived from an EMBL/GenBank/DDBJ whole genome shotgun (WGS) entry which is preliminary data.</text>
</comment>
<evidence type="ECO:0000313" key="2">
    <source>
        <dbReference type="EMBL" id="GAG20418.1"/>
    </source>
</evidence>
<dbReference type="EMBL" id="BARS01034275">
    <property type="protein sequence ID" value="GAG20418.1"/>
    <property type="molecule type" value="Genomic_DNA"/>
</dbReference>
<sequence>TAITGTDNNLYQLVADVGSRYWRQQGVLYSNITAWRAAPGTPDLAGDIGDPAYIDPTALSPAQDLSITTGSPALGFGDATHPDAPSDDINGNPRTNGNDSGAYQFSG</sequence>
<name>X0W725_9ZZZZ</name>
<dbReference type="InterPro" id="IPR059226">
    <property type="entry name" value="Choice_anch_Q_dom"/>
</dbReference>
<dbReference type="AlphaFoldDB" id="X0W725"/>
<gene>
    <name evidence="2" type="ORF">S01H1_52975</name>
</gene>
<feature type="compositionally biased region" description="Polar residues" evidence="1">
    <location>
        <begin position="92"/>
        <end position="107"/>
    </location>
</feature>